<evidence type="ECO:0000256" key="1">
    <source>
        <dbReference type="ARBA" id="ARBA00004571"/>
    </source>
</evidence>
<keyword evidence="3" id="KW-1134">Transmembrane beta strand</keyword>
<name>A0A917JBE7_9SPHI</name>
<comment type="subcellular location">
    <subcellularLocation>
        <location evidence="1">Cell outer membrane</location>
        <topology evidence="1">Multi-pass membrane protein</topology>
    </subcellularLocation>
</comment>
<evidence type="ECO:0000256" key="8">
    <source>
        <dbReference type="SAM" id="SignalP"/>
    </source>
</evidence>
<dbReference type="GO" id="GO:0009279">
    <property type="term" value="C:cell outer membrane"/>
    <property type="evidence" value="ECO:0007669"/>
    <property type="project" value="UniProtKB-SubCell"/>
</dbReference>
<keyword evidence="4" id="KW-0812">Transmembrane</keyword>
<dbReference type="RefSeq" id="WP_188415978.1">
    <property type="nucleotide sequence ID" value="NZ_BMDO01000004.1"/>
</dbReference>
<protein>
    <submittedName>
        <fullName evidence="10">TonB-dependent receptor</fullName>
    </submittedName>
</protein>
<evidence type="ECO:0000256" key="7">
    <source>
        <dbReference type="ARBA" id="ARBA00023237"/>
    </source>
</evidence>
<evidence type="ECO:0000256" key="2">
    <source>
        <dbReference type="ARBA" id="ARBA00022448"/>
    </source>
</evidence>
<dbReference type="Gene3D" id="2.170.130.10">
    <property type="entry name" value="TonB-dependent receptor, plug domain"/>
    <property type="match status" value="1"/>
</dbReference>
<dbReference type="Gene3D" id="2.40.170.20">
    <property type="entry name" value="TonB-dependent receptor, beta-barrel domain"/>
    <property type="match status" value="1"/>
</dbReference>
<feature type="signal peptide" evidence="8">
    <location>
        <begin position="1"/>
        <end position="18"/>
    </location>
</feature>
<dbReference type="Gene3D" id="2.60.40.1120">
    <property type="entry name" value="Carboxypeptidase-like, regulatory domain"/>
    <property type="match status" value="1"/>
</dbReference>
<dbReference type="InterPro" id="IPR041700">
    <property type="entry name" value="OMP_b-brl_3"/>
</dbReference>
<accession>A0A917JBE7</accession>
<keyword evidence="10" id="KW-0675">Receptor</keyword>
<keyword evidence="6" id="KW-0472">Membrane</keyword>
<evidence type="ECO:0000256" key="4">
    <source>
        <dbReference type="ARBA" id="ARBA00022692"/>
    </source>
</evidence>
<keyword evidence="2" id="KW-0813">Transport</keyword>
<dbReference type="GO" id="GO:0015344">
    <property type="term" value="F:siderophore uptake transmembrane transporter activity"/>
    <property type="evidence" value="ECO:0007669"/>
    <property type="project" value="TreeGrafter"/>
</dbReference>
<comment type="caution">
    <text evidence="10">The sequence shown here is derived from an EMBL/GenBank/DDBJ whole genome shotgun (WGS) entry which is preliminary data.</text>
</comment>
<reference evidence="10" key="1">
    <citation type="journal article" date="2014" name="Int. J. Syst. Evol. Microbiol.">
        <title>Complete genome sequence of Corynebacterium casei LMG S-19264T (=DSM 44701T), isolated from a smear-ripened cheese.</title>
        <authorList>
            <consortium name="US DOE Joint Genome Institute (JGI-PGF)"/>
            <person name="Walter F."/>
            <person name="Albersmeier A."/>
            <person name="Kalinowski J."/>
            <person name="Ruckert C."/>
        </authorList>
    </citation>
    <scope>NUCLEOTIDE SEQUENCE</scope>
    <source>
        <strain evidence="10">CCM 8711</strain>
    </source>
</reference>
<keyword evidence="5 8" id="KW-0732">Signal</keyword>
<dbReference type="PANTHER" id="PTHR30069:SF29">
    <property type="entry name" value="HEMOGLOBIN AND HEMOGLOBIN-HAPTOGLOBIN-BINDING PROTEIN 1-RELATED"/>
    <property type="match status" value="1"/>
</dbReference>
<feature type="chain" id="PRO_5036896418" evidence="8">
    <location>
        <begin position="19"/>
        <end position="814"/>
    </location>
</feature>
<feature type="domain" description="Outer membrane protein beta-barrel" evidence="9">
    <location>
        <begin position="375"/>
        <end position="792"/>
    </location>
</feature>
<organism evidence="10 11">
    <name type="scientific">Mucilaginibacter galii</name>
    <dbReference type="NCBI Taxonomy" id="2005073"/>
    <lineage>
        <taxon>Bacteria</taxon>
        <taxon>Pseudomonadati</taxon>
        <taxon>Bacteroidota</taxon>
        <taxon>Sphingobacteriia</taxon>
        <taxon>Sphingobacteriales</taxon>
        <taxon>Sphingobacteriaceae</taxon>
        <taxon>Mucilaginibacter</taxon>
    </lineage>
</organism>
<dbReference type="InterPro" id="IPR039426">
    <property type="entry name" value="TonB-dep_rcpt-like"/>
</dbReference>
<dbReference type="InterPro" id="IPR036942">
    <property type="entry name" value="Beta-barrel_TonB_sf"/>
</dbReference>
<keyword evidence="11" id="KW-1185">Reference proteome</keyword>
<evidence type="ECO:0000256" key="5">
    <source>
        <dbReference type="ARBA" id="ARBA00022729"/>
    </source>
</evidence>
<evidence type="ECO:0000313" key="11">
    <source>
        <dbReference type="Proteomes" id="UP000662074"/>
    </source>
</evidence>
<dbReference type="AlphaFoldDB" id="A0A917JBE7"/>
<dbReference type="EMBL" id="BMDO01000004">
    <property type="protein sequence ID" value="GGI50639.1"/>
    <property type="molecule type" value="Genomic_DNA"/>
</dbReference>
<proteinExistence type="predicted"/>
<dbReference type="InterPro" id="IPR008969">
    <property type="entry name" value="CarboxyPept-like_regulatory"/>
</dbReference>
<dbReference type="SUPFAM" id="SSF56935">
    <property type="entry name" value="Porins"/>
    <property type="match status" value="1"/>
</dbReference>
<evidence type="ECO:0000313" key="10">
    <source>
        <dbReference type="EMBL" id="GGI50639.1"/>
    </source>
</evidence>
<dbReference type="PANTHER" id="PTHR30069">
    <property type="entry name" value="TONB-DEPENDENT OUTER MEMBRANE RECEPTOR"/>
    <property type="match status" value="1"/>
</dbReference>
<evidence type="ECO:0000259" key="9">
    <source>
        <dbReference type="Pfam" id="PF14905"/>
    </source>
</evidence>
<dbReference type="Pfam" id="PF14905">
    <property type="entry name" value="OMP_b-brl_3"/>
    <property type="match status" value="1"/>
</dbReference>
<gene>
    <name evidence="10" type="ORF">GCM10011425_18510</name>
</gene>
<dbReference type="Pfam" id="PF13620">
    <property type="entry name" value="CarboxypepD_reg"/>
    <property type="match status" value="1"/>
</dbReference>
<keyword evidence="7" id="KW-0998">Cell outer membrane</keyword>
<dbReference type="SUPFAM" id="SSF49464">
    <property type="entry name" value="Carboxypeptidase regulatory domain-like"/>
    <property type="match status" value="1"/>
</dbReference>
<dbReference type="GO" id="GO:0044718">
    <property type="term" value="P:siderophore transmembrane transport"/>
    <property type="evidence" value="ECO:0007669"/>
    <property type="project" value="TreeGrafter"/>
</dbReference>
<evidence type="ECO:0000256" key="6">
    <source>
        <dbReference type="ARBA" id="ARBA00023136"/>
    </source>
</evidence>
<reference evidence="10" key="2">
    <citation type="submission" date="2020-09" db="EMBL/GenBank/DDBJ databases">
        <authorList>
            <person name="Sun Q."/>
            <person name="Sedlacek I."/>
        </authorList>
    </citation>
    <scope>NUCLEOTIDE SEQUENCE</scope>
    <source>
        <strain evidence="10">CCM 8711</strain>
    </source>
</reference>
<sequence>MKWITTLLLALVSTIVSAQNKGKITGKIVDGNSKAAIDYATVSIYQQGSEKPSGGTITDDKGNFILDRLADGQYRVVVNFIGYQSYTAGPFNIKQNTVNVGSISLQPSSKQLGAVTVTAKIPVIENKIDKMVYNAANDITSQGGVALDILKKVPQVSVDIDGNVELQGIASVRFLINGKPSTMFGSSLADVLASLPASQIKSIEVITSPGAKYDAQGLGGIINIILKDNKVRGINGNINFSAGTRMNNGSANLNVRNANFGISAFFSGNAQVNTRTLNINNRTSTDALGRSTRLVQDGYSNFKRGGYESGINFDWSLSKIDNITGSVGYDYFNNQNVGATAQSLQTSGLADVLSQRNSLSKFNAHSYDWSLDYKHKFKTDGQELEVLYNSSFGKNNSAYSQSQVYNGQANPFSASSSNNPGTDKETNISIDYTQPLSKEITFETGAKTVLQDINSTAAVIAYDPNSTVYAFDPNQSYSLKYNRKIYAGYISLGFTAFDFFDIKAGGRLEHTDTHIDFPGTVIPSYNTWVPTAVISHKINTSSTIKISYTKRVERAEYREINPFINLSDPYNITTGNPLLKPEIGNVFELGYNKSLEAGGNLYVALFSRHNSNDVKTYTNFYSEYRVGDSVYRNVSVTNRQNIGTEQNTGVSISSSVPFSKKLNLRTNTTVTDKYIVNKVYGGPSVNAVVVRANVNLTYQLSNTFVAEAFGNYNSPMKNIQGRTPMFLTYNFAIRKQFMNKKASVGFTTANPFAKYVNQLTTVTQAATTNGQTYNSYNLRRVPYQSFGLSFSWRFGKLDFKKEKESDNTVKPIDN</sequence>
<dbReference type="Proteomes" id="UP000662074">
    <property type="component" value="Unassembled WGS sequence"/>
</dbReference>
<evidence type="ECO:0000256" key="3">
    <source>
        <dbReference type="ARBA" id="ARBA00022452"/>
    </source>
</evidence>
<dbReference type="InterPro" id="IPR037066">
    <property type="entry name" value="Plug_dom_sf"/>
</dbReference>